<dbReference type="Pfam" id="PF13349">
    <property type="entry name" value="DUF4097"/>
    <property type="match status" value="1"/>
</dbReference>
<proteinExistence type="predicted"/>
<evidence type="ECO:0000313" key="4">
    <source>
        <dbReference type="Proteomes" id="UP001060039"/>
    </source>
</evidence>
<dbReference type="EMBL" id="CP101497">
    <property type="protein sequence ID" value="UTT63349.1"/>
    <property type="molecule type" value="Genomic_DNA"/>
</dbReference>
<organism evidence="3 4">
    <name type="scientific">Microcella humidisoli</name>
    <dbReference type="NCBI Taxonomy" id="2963406"/>
    <lineage>
        <taxon>Bacteria</taxon>
        <taxon>Bacillati</taxon>
        <taxon>Actinomycetota</taxon>
        <taxon>Actinomycetes</taxon>
        <taxon>Micrococcales</taxon>
        <taxon>Microbacteriaceae</taxon>
        <taxon>Microcella</taxon>
    </lineage>
</organism>
<keyword evidence="4" id="KW-1185">Reference proteome</keyword>
<name>A0ABY5FZ03_9MICO</name>
<feature type="domain" description="DUF4097" evidence="2">
    <location>
        <begin position="36"/>
        <end position="260"/>
    </location>
</feature>
<dbReference type="Proteomes" id="UP001060039">
    <property type="component" value="Chromosome"/>
</dbReference>
<protein>
    <submittedName>
        <fullName evidence="3">DUF4097 family beta strand repeat-containing protein</fullName>
    </submittedName>
</protein>
<gene>
    <name evidence="3" type="ORF">NNL39_04390</name>
</gene>
<evidence type="ECO:0000256" key="1">
    <source>
        <dbReference type="SAM" id="MobiDB-lite"/>
    </source>
</evidence>
<accession>A0ABY5FZ03</accession>
<dbReference type="InterPro" id="IPR025164">
    <property type="entry name" value="Toastrack_DUF4097"/>
</dbReference>
<sequence>MAQQTWIVTEPTVIDLELVRALKVGLIGGQIDIVAHDEPGARVEVHAVAGRDLKVALEGDTLVVDHPQLKWETFFDNFRLFSGKARAEVSILVPRSIALNFNVVSAEGLISGLHSSASINTVNGDIVLDRMVGDLSIHAVSAEISVRAHEGELSIQTVGGDVTASGTIPRFTCDGVSADVIIDLHGAPDRVRNSTVSGDLTVRLDAGRPTQYSISTLTGRLQLDDAQISGVKGKYTGRYGQLAGSFTEVRADSVSGDVSVVHADRAGAAGASASDAAASDAAASTSEASA</sequence>
<evidence type="ECO:0000259" key="2">
    <source>
        <dbReference type="Pfam" id="PF13349"/>
    </source>
</evidence>
<evidence type="ECO:0000313" key="3">
    <source>
        <dbReference type="EMBL" id="UTT63349.1"/>
    </source>
</evidence>
<dbReference type="RefSeq" id="WP_255160481.1">
    <property type="nucleotide sequence ID" value="NZ_CP101497.1"/>
</dbReference>
<feature type="region of interest" description="Disordered" evidence="1">
    <location>
        <begin position="268"/>
        <end position="290"/>
    </location>
</feature>
<reference evidence="3" key="1">
    <citation type="submission" date="2022-07" db="EMBL/GenBank/DDBJ databases">
        <title>Taxonomic analysis of Microcella humidisoli nov. sp., isolated from riverside soil.</title>
        <authorList>
            <person name="Molina K.M."/>
            <person name="Kim S.B."/>
        </authorList>
    </citation>
    <scope>NUCLEOTIDE SEQUENCE</scope>
    <source>
        <strain evidence="3">MMS21-STM10</strain>
    </source>
</reference>